<keyword evidence="7" id="KW-0411">Iron-sulfur</keyword>
<evidence type="ECO:0000256" key="12">
    <source>
        <dbReference type="SAM" id="MobiDB-lite"/>
    </source>
</evidence>
<dbReference type="GO" id="GO:0046872">
    <property type="term" value="F:metal ion binding"/>
    <property type="evidence" value="ECO:0007669"/>
    <property type="project" value="UniProtKB-KW"/>
</dbReference>
<keyword evidence="8" id="KW-0805">Transcription regulation</keyword>
<accession>A0A0U3GGG8</accession>
<evidence type="ECO:0000256" key="10">
    <source>
        <dbReference type="ARBA" id="ARBA00023157"/>
    </source>
</evidence>
<dbReference type="Proteomes" id="UP000057181">
    <property type="component" value="Chromosome"/>
</dbReference>
<keyword evidence="4" id="KW-0004">4Fe-4S</keyword>
<evidence type="ECO:0000256" key="6">
    <source>
        <dbReference type="ARBA" id="ARBA00023004"/>
    </source>
</evidence>
<dbReference type="InterPro" id="IPR003482">
    <property type="entry name" value="Whib"/>
</dbReference>
<name>A0A0U3GGG8_9MICC</name>
<dbReference type="KEGG" id="kfv:AS188_00440"/>
<evidence type="ECO:0000256" key="2">
    <source>
        <dbReference type="ARBA" id="ARBA00004496"/>
    </source>
</evidence>
<proteinExistence type="inferred from homology"/>
<evidence type="ECO:0000256" key="8">
    <source>
        <dbReference type="ARBA" id="ARBA00023015"/>
    </source>
</evidence>
<reference evidence="14 15" key="1">
    <citation type="submission" date="2015-11" db="EMBL/GenBank/DDBJ databases">
        <title>Complete Genome Sequence of Kocuria flava strain HO-9041.</title>
        <authorList>
            <person name="Zhou M."/>
            <person name="Dai J."/>
        </authorList>
    </citation>
    <scope>NUCLEOTIDE SEQUENCE [LARGE SCALE GENOMIC DNA]</scope>
    <source>
        <strain evidence="14 15">HO-9041</strain>
    </source>
</reference>
<organism evidence="14 15">
    <name type="scientific">Kocuria flava</name>
    <dbReference type="NCBI Taxonomy" id="446860"/>
    <lineage>
        <taxon>Bacteria</taxon>
        <taxon>Bacillati</taxon>
        <taxon>Actinomycetota</taxon>
        <taxon>Actinomycetes</taxon>
        <taxon>Micrococcales</taxon>
        <taxon>Micrococcaceae</taxon>
        <taxon>Kocuria</taxon>
    </lineage>
</organism>
<evidence type="ECO:0000256" key="3">
    <source>
        <dbReference type="ARBA" id="ARBA00006597"/>
    </source>
</evidence>
<gene>
    <name evidence="14" type="ORF">AS188_00440</name>
</gene>
<evidence type="ECO:0000256" key="4">
    <source>
        <dbReference type="ARBA" id="ARBA00022485"/>
    </source>
</evidence>
<evidence type="ECO:0000256" key="11">
    <source>
        <dbReference type="ARBA" id="ARBA00023163"/>
    </source>
</evidence>
<dbReference type="GO" id="GO:0003677">
    <property type="term" value="F:DNA binding"/>
    <property type="evidence" value="ECO:0007669"/>
    <property type="project" value="UniProtKB-KW"/>
</dbReference>
<dbReference type="Pfam" id="PF02467">
    <property type="entry name" value="Whib"/>
    <property type="match status" value="1"/>
</dbReference>
<dbReference type="GO" id="GO:0051539">
    <property type="term" value="F:4 iron, 4 sulfur cluster binding"/>
    <property type="evidence" value="ECO:0007669"/>
    <property type="project" value="UniProtKB-KW"/>
</dbReference>
<dbReference type="InterPro" id="IPR034768">
    <property type="entry name" value="4FE4S_WBL"/>
</dbReference>
<dbReference type="AlphaFoldDB" id="A0A0U3GGG8"/>
<evidence type="ECO:0000313" key="14">
    <source>
        <dbReference type="EMBL" id="ALU38467.1"/>
    </source>
</evidence>
<keyword evidence="6" id="KW-0408">Iron</keyword>
<dbReference type="PROSITE" id="PS51674">
    <property type="entry name" value="4FE4S_WBL"/>
    <property type="match status" value="1"/>
</dbReference>
<feature type="region of interest" description="Disordered" evidence="12">
    <location>
        <begin position="1"/>
        <end position="39"/>
    </location>
</feature>
<keyword evidence="11" id="KW-0804">Transcription</keyword>
<comment type="cofactor">
    <cofactor evidence="1">
        <name>[4Fe-4S] cluster</name>
        <dbReference type="ChEBI" id="CHEBI:49883"/>
    </cofactor>
</comment>
<feature type="domain" description="4Fe-4S Wbl-type" evidence="13">
    <location>
        <begin position="61"/>
        <end position="119"/>
    </location>
</feature>
<evidence type="ECO:0000256" key="9">
    <source>
        <dbReference type="ARBA" id="ARBA00023125"/>
    </source>
</evidence>
<feature type="compositionally biased region" description="Acidic residues" evidence="12">
    <location>
        <begin position="1"/>
        <end position="19"/>
    </location>
</feature>
<dbReference type="STRING" id="446860.AS188_00440"/>
<dbReference type="PANTHER" id="PTHR38839">
    <property type="entry name" value="TRANSCRIPTIONAL REGULATOR WHID-RELATED"/>
    <property type="match status" value="1"/>
</dbReference>
<sequence length="132" mass="13924">MMFDPDDLDPAPFEEDQEPQEPALPQMLPAPQPVPAPPDAAAHEEFLALLEVLMAAGCLIPCLAAEDRTPWLADGRHASAAAARACQDCPALTECAAYALAAQEPSGVWGGMTLTDRTATRSRSITRKVAAA</sequence>
<dbReference type="GO" id="GO:0045892">
    <property type="term" value="P:negative regulation of DNA-templated transcription"/>
    <property type="evidence" value="ECO:0007669"/>
    <property type="project" value="TreeGrafter"/>
</dbReference>
<comment type="subcellular location">
    <subcellularLocation>
        <location evidence="2">Cytoplasm</location>
    </subcellularLocation>
</comment>
<evidence type="ECO:0000256" key="1">
    <source>
        <dbReference type="ARBA" id="ARBA00001966"/>
    </source>
</evidence>
<keyword evidence="5" id="KW-0479">Metal-binding</keyword>
<keyword evidence="10" id="KW-1015">Disulfide bond</keyword>
<evidence type="ECO:0000256" key="5">
    <source>
        <dbReference type="ARBA" id="ARBA00022723"/>
    </source>
</evidence>
<dbReference type="GO" id="GO:0045454">
    <property type="term" value="P:cell redox homeostasis"/>
    <property type="evidence" value="ECO:0007669"/>
    <property type="project" value="TreeGrafter"/>
</dbReference>
<evidence type="ECO:0000256" key="7">
    <source>
        <dbReference type="ARBA" id="ARBA00023014"/>
    </source>
</evidence>
<evidence type="ECO:0000259" key="13">
    <source>
        <dbReference type="PROSITE" id="PS51674"/>
    </source>
</evidence>
<dbReference type="GO" id="GO:0005737">
    <property type="term" value="C:cytoplasm"/>
    <property type="evidence" value="ECO:0007669"/>
    <property type="project" value="UniProtKB-SubCell"/>
</dbReference>
<feature type="compositionally biased region" description="Pro residues" evidence="12">
    <location>
        <begin position="28"/>
        <end position="38"/>
    </location>
</feature>
<comment type="similarity">
    <text evidence="3">Belongs to the WhiB family.</text>
</comment>
<dbReference type="EMBL" id="CP013254">
    <property type="protein sequence ID" value="ALU38467.1"/>
    <property type="molecule type" value="Genomic_DNA"/>
</dbReference>
<dbReference type="GO" id="GO:0047134">
    <property type="term" value="F:protein-disulfide reductase [NAD(P)H] activity"/>
    <property type="evidence" value="ECO:0007669"/>
    <property type="project" value="TreeGrafter"/>
</dbReference>
<evidence type="ECO:0000313" key="15">
    <source>
        <dbReference type="Proteomes" id="UP000057181"/>
    </source>
</evidence>
<keyword evidence="9" id="KW-0238">DNA-binding</keyword>
<protein>
    <recommendedName>
        <fullName evidence="13">4Fe-4S Wbl-type domain-containing protein</fullName>
    </recommendedName>
</protein>